<feature type="transmembrane region" description="Helical" evidence="6">
    <location>
        <begin position="136"/>
        <end position="165"/>
    </location>
</feature>
<dbReference type="GO" id="GO:0005774">
    <property type="term" value="C:vacuolar membrane"/>
    <property type="evidence" value="ECO:0007669"/>
    <property type="project" value="TreeGrafter"/>
</dbReference>
<keyword evidence="4 6" id="KW-1133">Transmembrane helix</keyword>
<evidence type="ECO:0000256" key="5">
    <source>
        <dbReference type="ARBA" id="ARBA00023136"/>
    </source>
</evidence>
<keyword evidence="5 6" id="KW-0472">Membrane</keyword>
<feature type="transmembrane region" description="Helical" evidence="6">
    <location>
        <begin position="212"/>
        <end position="233"/>
    </location>
</feature>
<keyword evidence="3" id="KW-0029">Amino-acid transport</keyword>
<gene>
    <name evidence="8" type="ORF">MKW94_018172</name>
</gene>
<dbReference type="Pfam" id="PF01490">
    <property type="entry name" value="Aa_trans"/>
    <property type="match status" value="1"/>
</dbReference>
<accession>A0AA41S1Y9</accession>
<dbReference type="EMBL" id="JAJJMA010112205">
    <property type="protein sequence ID" value="MCL7031432.1"/>
    <property type="molecule type" value="Genomic_DNA"/>
</dbReference>
<evidence type="ECO:0000313" key="8">
    <source>
        <dbReference type="EMBL" id="MCL7031432.1"/>
    </source>
</evidence>
<feature type="transmembrane region" description="Helical" evidence="6">
    <location>
        <begin position="388"/>
        <end position="407"/>
    </location>
</feature>
<dbReference type="GO" id="GO:0015179">
    <property type="term" value="F:L-amino acid transmembrane transporter activity"/>
    <property type="evidence" value="ECO:0007669"/>
    <property type="project" value="TreeGrafter"/>
</dbReference>
<dbReference type="PANTHER" id="PTHR22950:SF696">
    <property type="entry name" value="AMINO ACID TRANSPORTER TRANSMEMBRANE DOMAIN-CONTAINING PROTEIN"/>
    <property type="match status" value="1"/>
</dbReference>
<dbReference type="AlphaFoldDB" id="A0AA41S1Y9"/>
<dbReference type="Proteomes" id="UP001177140">
    <property type="component" value="Unassembled WGS sequence"/>
</dbReference>
<name>A0AA41S1Y9_PAPNU</name>
<feature type="domain" description="Amino acid transporter transmembrane" evidence="7">
    <location>
        <begin position="26"/>
        <end position="414"/>
    </location>
</feature>
<proteinExistence type="predicted"/>
<feature type="transmembrane region" description="Helical" evidence="6">
    <location>
        <begin position="56"/>
        <end position="83"/>
    </location>
</feature>
<keyword evidence="2 6" id="KW-0812">Transmembrane</keyword>
<feature type="transmembrane region" description="Helical" evidence="6">
    <location>
        <begin position="104"/>
        <end position="124"/>
    </location>
</feature>
<evidence type="ECO:0000256" key="1">
    <source>
        <dbReference type="ARBA" id="ARBA00004141"/>
    </source>
</evidence>
<evidence type="ECO:0000259" key="7">
    <source>
        <dbReference type="Pfam" id="PF01490"/>
    </source>
</evidence>
<feature type="transmembrane region" description="Helical" evidence="6">
    <location>
        <begin position="177"/>
        <end position="197"/>
    </location>
</feature>
<keyword evidence="3" id="KW-0813">Transport</keyword>
<feature type="transmembrane region" description="Helical" evidence="6">
    <location>
        <begin position="22"/>
        <end position="44"/>
    </location>
</feature>
<organism evidence="8 9">
    <name type="scientific">Papaver nudicaule</name>
    <name type="common">Iceland poppy</name>
    <dbReference type="NCBI Taxonomy" id="74823"/>
    <lineage>
        <taxon>Eukaryota</taxon>
        <taxon>Viridiplantae</taxon>
        <taxon>Streptophyta</taxon>
        <taxon>Embryophyta</taxon>
        <taxon>Tracheophyta</taxon>
        <taxon>Spermatophyta</taxon>
        <taxon>Magnoliopsida</taxon>
        <taxon>Ranunculales</taxon>
        <taxon>Papaveraceae</taxon>
        <taxon>Papaveroideae</taxon>
        <taxon>Papaver</taxon>
    </lineage>
</organism>
<feature type="transmembrane region" description="Helical" evidence="6">
    <location>
        <begin position="357"/>
        <end position="376"/>
    </location>
</feature>
<sequence length="417" mass="45879">MDSTTIYLLSDSKDSNISKPDVLIATSTSLTTLLNMMGLLIGLGQLSTAYALQNGGWASAILLVGLFMLGAYTSHLLGLCLATDNRLRSYSDIGFLAFGKTGRYVSLFFANMECFMTLISFTISMTDHLSRVLEGYMFHISFFNLSTAQSLTVIAIIVSIPTVWLRNLDSISFISTINILLSILICIVLACTCFFGGVKPNQAIDAFRIKNIFSVSGLYIFNIGSHMAIPDVYKSMIDPTTFSTISYLSFGAVATLYTFLAFLGAKMFGPEIRSQVTLSMPKHLVFTKMALWAAVIIPMTKYVFFTAPVASEVERHLPAKMPLWKRTIIRGAAGSLFLIVVLVLAITIPFFETILSLTGSFVSIFVSVIHPISFYLKIFRQTIPLASLVIHLIIILICLVLGIIGTISNTMSMIKHY</sequence>
<dbReference type="InterPro" id="IPR013057">
    <property type="entry name" value="AA_transpt_TM"/>
</dbReference>
<comment type="subcellular location">
    <subcellularLocation>
        <location evidence="1">Membrane</location>
        <topology evidence="1">Multi-pass membrane protein</topology>
    </subcellularLocation>
</comment>
<keyword evidence="9" id="KW-1185">Reference proteome</keyword>
<evidence type="ECO:0000256" key="3">
    <source>
        <dbReference type="ARBA" id="ARBA00022970"/>
    </source>
</evidence>
<protein>
    <recommendedName>
        <fullName evidence="7">Amino acid transporter transmembrane domain-containing protein</fullName>
    </recommendedName>
</protein>
<feature type="transmembrane region" description="Helical" evidence="6">
    <location>
        <begin position="331"/>
        <end position="351"/>
    </location>
</feature>
<evidence type="ECO:0000256" key="2">
    <source>
        <dbReference type="ARBA" id="ARBA00022692"/>
    </source>
</evidence>
<dbReference type="PANTHER" id="PTHR22950">
    <property type="entry name" value="AMINO ACID TRANSPORTER"/>
    <property type="match status" value="1"/>
</dbReference>
<evidence type="ECO:0000256" key="6">
    <source>
        <dbReference type="SAM" id="Phobius"/>
    </source>
</evidence>
<evidence type="ECO:0000313" key="9">
    <source>
        <dbReference type="Proteomes" id="UP001177140"/>
    </source>
</evidence>
<evidence type="ECO:0000256" key="4">
    <source>
        <dbReference type="ARBA" id="ARBA00022989"/>
    </source>
</evidence>
<reference evidence="8" key="1">
    <citation type="submission" date="2022-03" db="EMBL/GenBank/DDBJ databases">
        <title>A functionally conserved STORR gene fusion in Papaver species that diverged 16.8 million years ago.</title>
        <authorList>
            <person name="Catania T."/>
        </authorList>
    </citation>
    <scope>NUCLEOTIDE SEQUENCE</scope>
    <source>
        <strain evidence="8">S-191538</strain>
    </source>
</reference>
<feature type="transmembrane region" description="Helical" evidence="6">
    <location>
        <begin position="245"/>
        <end position="269"/>
    </location>
</feature>
<comment type="caution">
    <text evidence="8">The sequence shown here is derived from an EMBL/GenBank/DDBJ whole genome shotgun (WGS) entry which is preliminary data.</text>
</comment>